<protein>
    <recommendedName>
        <fullName evidence="4">Carbohydrate esterase family 16 protein</fullName>
    </recommendedName>
</protein>
<dbReference type="OrthoDB" id="5278722at2759"/>
<dbReference type="InterPro" id="IPR036514">
    <property type="entry name" value="SGNH_hydro_sf"/>
</dbReference>
<sequence>MKAPNRLLGCLAISIILFLFCNWLRPMSHIPAGIQDAWKEGNTYRLVVFGDDWSDIGKYRVSPPPLSTIRDRDPDRGDMWTEALCRELNCGAIHNYARSKPANMNVKTIGSMVDSNVLVKASAGEKNGTLALFDLSTQVQQFLDQEDNGGFLRGRVGRSEGPTMFTIFFGFWDLLEFASLEKQDAIRAVEESIEALFRNLDLLAEHAHHPVQVVIPMIMDPTFLPVFQDRRNDFTSVFAHYHHKAVFLWTAWNTALSQAAAKWDRGDAYVPDTNDIVISQVRQKQLLSKHIPDGPGLDKQAPLFDNVEQPCLSPKQGNGGEVQGDDVVEKCFDPTRHLFWDSIHLSGRAHQLIGQDAARLVRGNMTANSATRQQGLDDGPPAENKKYDQKNSPGFNLKFPPGY</sequence>
<dbReference type="Proteomes" id="UP000799778">
    <property type="component" value="Unassembled WGS sequence"/>
</dbReference>
<dbReference type="GeneID" id="54278642"/>
<dbReference type="EMBL" id="ML978068">
    <property type="protein sequence ID" value="KAF2017393.1"/>
    <property type="molecule type" value="Genomic_DNA"/>
</dbReference>
<name>A0A6A5XWW9_9PLEO</name>
<keyword evidence="3" id="KW-1185">Reference proteome</keyword>
<evidence type="ECO:0008006" key="4">
    <source>
        <dbReference type="Google" id="ProtNLM"/>
    </source>
</evidence>
<feature type="region of interest" description="Disordered" evidence="1">
    <location>
        <begin position="367"/>
        <end position="403"/>
    </location>
</feature>
<evidence type="ECO:0000313" key="2">
    <source>
        <dbReference type="EMBL" id="KAF2017393.1"/>
    </source>
</evidence>
<reference evidence="2" key="1">
    <citation type="journal article" date="2020" name="Stud. Mycol.">
        <title>101 Dothideomycetes genomes: a test case for predicting lifestyles and emergence of pathogens.</title>
        <authorList>
            <person name="Haridas S."/>
            <person name="Albert R."/>
            <person name="Binder M."/>
            <person name="Bloem J."/>
            <person name="Labutti K."/>
            <person name="Salamov A."/>
            <person name="Andreopoulos B."/>
            <person name="Baker S."/>
            <person name="Barry K."/>
            <person name="Bills G."/>
            <person name="Bluhm B."/>
            <person name="Cannon C."/>
            <person name="Castanera R."/>
            <person name="Culley D."/>
            <person name="Daum C."/>
            <person name="Ezra D."/>
            <person name="Gonzalez J."/>
            <person name="Henrissat B."/>
            <person name="Kuo A."/>
            <person name="Liang C."/>
            <person name="Lipzen A."/>
            <person name="Lutzoni F."/>
            <person name="Magnuson J."/>
            <person name="Mondo S."/>
            <person name="Nolan M."/>
            <person name="Ohm R."/>
            <person name="Pangilinan J."/>
            <person name="Park H.-J."/>
            <person name="Ramirez L."/>
            <person name="Alfaro M."/>
            <person name="Sun H."/>
            <person name="Tritt A."/>
            <person name="Yoshinaga Y."/>
            <person name="Zwiers L.-H."/>
            <person name="Turgeon B."/>
            <person name="Goodwin S."/>
            <person name="Spatafora J."/>
            <person name="Crous P."/>
            <person name="Grigoriev I."/>
        </authorList>
    </citation>
    <scope>NUCLEOTIDE SEQUENCE</scope>
    <source>
        <strain evidence="2">CBS 175.79</strain>
    </source>
</reference>
<evidence type="ECO:0000313" key="3">
    <source>
        <dbReference type="Proteomes" id="UP000799778"/>
    </source>
</evidence>
<accession>A0A6A5XWW9</accession>
<dbReference type="GO" id="GO:0016788">
    <property type="term" value="F:hydrolase activity, acting on ester bonds"/>
    <property type="evidence" value="ECO:0007669"/>
    <property type="project" value="InterPro"/>
</dbReference>
<organism evidence="2 3">
    <name type="scientific">Aaosphaeria arxii CBS 175.79</name>
    <dbReference type="NCBI Taxonomy" id="1450172"/>
    <lineage>
        <taxon>Eukaryota</taxon>
        <taxon>Fungi</taxon>
        <taxon>Dikarya</taxon>
        <taxon>Ascomycota</taxon>
        <taxon>Pezizomycotina</taxon>
        <taxon>Dothideomycetes</taxon>
        <taxon>Pleosporomycetidae</taxon>
        <taxon>Pleosporales</taxon>
        <taxon>Pleosporales incertae sedis</taxon>
        <taxon>Aaosphaeria</taxon>
    </lineage>
</organism>
<dbReference type="InterPro" id="IPR001087">
    <property type="entry name" value="GDSL"/>
</dbReference>
<gene>
    <name evidence="2" type="ORF">BU24DRAFT_149714</name>
</gene>
<dbReference type="Pfam" id="PF00657">
    <property type="entry name" value="Lipase_GDSL"/>
    <property type="match status" value="1"/>
</dbReference>
<proteinExistence type="predicted"/>
<dbReference type="Gene3D" id="3.40.50.1110">
    <property type="entry name" value="SGNH hydrolase"/>
    <property type="match status" value="1"/>
</dbReference>
<evidence type="ECO:0000256" key="1">
    <source>
        <dbReference type="SAM" id="MobiDB-lite"/>
    </source>
</evidence>
<dbReference type="RefSeq" id="XP_033385732.1">
    <property type="nucleotide sequence ID" value="XM_033521245.1"/>
</dbReference>
<dbReference type="SUPFAM" id="SSF52266">
    <property type="entry name" value="SGNH hydrolase"/>
    <property type="match status" value="1"/>
</dbReference>
<dbReference type="AlphaFoldDB" id="A0A6A5XWW9"/>